<reference evidence="1 2" key="1">
    <citation type="submission" date="2019-09" db="EMBL/GenBank/DDBJ databases">
        <title>Draft genome of the ectomycorrhizal ascomycete Sphaerosporella brunnea.</title>
        <authorList>
            <consortium name="DOE Joint Genome Institute"/>
            <person name="Benucci G.M."/>
            <person name="Marozzi G."/>
            <person name="Antonielli L."/>
            <person name="Sanchez S."/>
            <person name="Marco P."/>
            <person name="Wang X."/>
            <person name="Falini L.B."/>
            <person name="Barry K."/>
            <person name="Haridas S."/>
            <person name="Lipzen A."/>
            <person name="Labutti K."/>
            <person name="Grigoriev I.V."/>
            <person name="Murat C."/>
            <person name="Martin F."/>
            <person name="Albertini E."/>
            <person name="Donnini D."/>
            <person name="Bonito G."/>
        </authorList>
    </citation>
    <scope>NUCLEOTIDE SEQUENCE [LARGE SCALE GENOMIC DNA]</scope>
    <source>
        <strain evidence="1 2">Sb_GMNB300</strain>
    </source>
</reference>
<sequence length="107" mass="11676">MPHPSPAAIQQAAGVVARGSSPVRVMEDEAPDDLVDEYIEWFINRRGGKEARVAAIKKAGGVLAEQFFDLLAIYKLKGDEWERLGVPVGIGLGLSRDVKIFLSSREV</sequence>
<name>A0A5J5F2B8_9PEZI</name>
<dbReference type="AlphaFoldDB" id="A0A5J5F2B8"/>
<dbReference type="EMBL" id="VXIS01000051">
    <property type="protein sequence ID" value="KAA8910059.1"/>
    <property type="molecule type" value="Genomic_DNA"/>
</dbReference>
<proteinExistence type="predicted"/>
<comment type="caution">
    <text evidence="1">The sequence shown here is derived from an EMBL/GenBank/DDBJ whole genome shotgun (WGS) entry which is preliminary data.</text>
</comment>
<evidence type="ECO:0000313" key="2">
    <source>
        <dbReference type="Proteomes" id="UP000326924"/>
    </source>
</evidence>
<dbReference type="Proteomes" id="UP000326924">
    <property type="component" value="Unassembled WGS sequence"/>
</dbReference>
<evidence type="ECO:0000313" key="1">
    <source>
        <dbReference type="EMBL" id="KAA8910059.1"/>
    </source>
</evidence>
<organism evidence="1 2">
    <name type="scientific">Sphaerosporella brunnea</name>
    <dbReference type="NCBI Taxonomy" id="1250544"/>
    <lineage>
        <taxon>Eukaryota</taxon>
        <taxon>Fungi</taxon>
        <taxon>Dikarya</taxon>
        <taxon>Ascomycota</taxon>
        <taxon>Pezizomycotina</taxon>
        <taxon>Pezizomycetes</taxon>
        <taxon>Pezizales</taxon>
        <taxon>Pyronemataceae</taxon>
        <taxon>Sphaerosporella</taxon>
    </lineage>
</organism>
<accession>A0A5J5F2B8</accession>
<dbReference type="InParanoid" id="A0A5J5F2B8"/>
<gene>
    <name evidence="1" type="ORF">FN846DRAFT_888680</name>
</gene>
<keyword evidence="2" id="KW-1185">Reference proteome</keyword>
<protein>
    <submittedName>
        <fullName evidence="1">Uncharacterized protein</fullName>
    </submittedName>
</protein>